<dbReference type="OrthoDB" id="2593732at2759"/>
<keyword evidence="3" id="KW-0805">Transcription regulation</keyword>
<proteinExistence type="predicted"/>
<keyword evidence="6" id="KW-0539">Nucleus</keyword>
<organism evidence="7 8">
    <name type="scientific">Elsinoe australis</name>
    <dbReference type="NCBI Taxonomy" id="40998"/>
    <lineage>
        <taxon>Eukaryota</taxon>
        <taxon>Fungi</taxon>
        <taxon>Dikarya</taxon>
        <taxon>Ascomycota</taxon>
        <taxon>Pezizomycotina</taxon>
        <taxon>Dothideomycetes</taxon>
        <taxon>Dothideomycetidae</taxon>
        <taxon>Myriangiales</taxon>
        <taxon>Elsinoaceae</taxon>
        <taxon>Elsinoe</taxon>
    </lineage>
</organism>
<keyword evidence="5" id="KW-0804">Transcription</keyword>
<gene>
    <name evidence="7" type="ORF">B9Z65_9170</name>
</gene>
<protein>
    <submittedName>
        <fullName evidence="7">Uncharacterized protein</fullName>
    </submittedName>
</protein>
<evidence type="ECO:0000256" key="1">
    <source>
        <dbReference type="ARBA" id="ARBA00022723"/>
    </source>
</evidence>
<keyword evidence="2" id="KW-0862">Zinc</keyword>
<keyword evidence="1" id="KW-0479">Metal-binding</keyword>
<evidence type="ECO:0000256" key="4">
    <source>
        <dbReference type="ARBA" id="ARBA00023125"/>
    </source>
</evidence>
<dbReference type="EMBL" id="NHZQ01000342">
    <property type="protein sequence ID" value="PSK41784.1"/>
    <property type="molecule type" value="Genomic_DNA"/>
</dbReference>
<dbReference type="InterPro" id="IPR052360">
    <property type="entry name" value="Transcr_Regulatory_Proteins"/>
</dbReference>
<evidence type="ECO:0000256" key="3">
    <source>
        <dbReference type="ARBA" id="ARBA00023015"/>
    </source>
</evidence>
<evidence type="ECO:0000256" key="5">
    <source>
        <dbReference type="ARBA" id="ARBA00023163"/>
    </source>
</evidence>
<dbReference type="PANTHER" id="PTHR36206:SF12">
    <property type="entry name" value="ASPERCRYPTIN BIOSYNTHESIS CLUSTER-SPECIFIC TRANSCRIPTION REGULATOR ATNN-RELATED"/>
    <property type="match status" value="1"/>
</dbReference>
<keyword evidence="4" id="KW-0238">DNA-binding</keyword>
<evidence type="ECO:0000313" key="7">
    <source>
        <dbReference type="EMBL" id="PSK41784.1"/>
    </source>
</evidence>
<evidence type="ECO:0000256" key="2">
    <source>
        <dbReference type="ARBA" id="ARBA00022833"/>
    </source>
</evidence>
<reference evidence="7 8" key="1">
    <citation type="submission" date="2017-05" db="EMBL/GenBank/DDBJ databases">
        <title>Draft genome sequence of Elsinoe australis.</title>
        <authorList>
            <person name="Cheng Q."/>
        </authorList>
    </citation>
    <scope>NUCLEOTIDE SEQUENCE [LARGE SCALE GENOMIC DNA]</scope>
    <source>
        <strain evidence="7 8">NL1</strain>
    </source>
</reference>
<evidence type="ECO:0000256" key="6">
    <source>
        <dbReference type="ARBA" id="ARBA00023242"/>
    </source>
</evidence>
<dbReference type="PANTHER" id="PTHR36206">
    <property type="entry name" value="ASPERCRYPTIN BIOSYNTHESIS CLUSTER-SPECIFIC TRANSCRIPTION REGULATOR ATNN-RELATED"/>
    <property type="match status" value="1"/>
</dbReference>
<sequence length="370" mass="41594">MKVGPDLAQLEGDAFELRQYNRAITQLRSRASTSDADLVVVACCLLFTCFECLYGNQDLALTHLKHGLDIVKTTGTPFWASEAQKILHRFSTQSVLFGNIPQESTTFEEIVGPAMEVNVPQSFKGLTEAQAVLDILIAVALRFSSKVRQYTRTGMMTAPPHGHHDRLVQKYRSWESAFIRLRATTAEDDTSEARFLDLWIRYRASSIWIHSCLRKLETDFDAYKAEFSDIIECAGRLTSISSPNINSLKSTAFTFDHGNVSAIFLVALKCRYASIRMKAIDIMYALPAREGLWDTRLSARAARRIMEIETTAAQDHSDSIAGDLPPEHCRVFTADIMEDQGQGYIHFHMRPEGHGGPIVDWKEDISTLPQ</sequence>
<evidence type="ECO:0000313" key="8">
    <source>
        <dbReference type="Proteomes" id="UP000243723"/>
    </source>
</evidence>
<dbReference type="GO" id="GO:0003677">
    <property type="term" value="F:DNA binding"/>
    <property type="evidence" value="ECO:0007669"/>
    <property type="project" value="UniProtKB-KW"/>
</dbReference>
<dbReference type="Proteomes" id="UP000243723">
    <property type="component" value="Unassembled WGS sequence"/>
</dbReference>
<accession>A0A2P7Z0N9</accession>
<name>A0A2P7Z0N9_9PEZI</name>
<comment type="caution">
    <text evidence="7">The sequence shown here is derived from an EMBL/GenBank/DDBJ whole genome shotgun (WGS) entry which is preliminary data.</text>
</comment>
<keyword evidence="8" id="KW-1185">Reference proteome</keyword>
<dbReference type="AlphaFoldDB" id="A0A2P7Z0N9"/>
<dbReference type="GO" id="GO:0046872">
    <property type="term" value="F:metal ion binding"/>
    <property type="evidence" value="ECO:0007669"/>
    <property type="project" value="UniProtKB-KW"/>
</dbReference>